<sequence length="118" mass="12928">MMGSFGCASRSSPLFLLPEMRLGQIGCGRQNPPVQSAELASSRIGMAKGMPSTSLQDWKAATRSIASLETQVVRHRWISVYIDLHEAAALRPWMLVPESLVALAAEVRLTYISVSQKQ</sequence>
<dbReference type="EMBL" id="CATOUU010000343">
    <property type="protein sequence ID" value="CAI9925550.1"/>
    <property type="molecule type" value="Genomic_DNA"/>
</dbReference>
<evidence type="ECO:0000313" key="2">
    <source>
        <dbReference type="EMBL" id="CAI9966694.1"/>
    </source>
</evidence>
<keyword evidence="5" id="KW-1185">Reference proteome</keyword>
<name>A0AA86R688_9EUKA</name>
<evidence type="ECO:0000313" key="3">
    <source>
        <dbReference type="EMBL" id="CAL6035017.1"/>
    </source>
</evidence>
<reference evidence="3 5" key="2">
    <citation type="submission" date="2024-07" db="EMBL/GenBank/DDBJ databases">
        <authorList>
            <person name="Akdeniz Z."/>
        </authorList>
    </citation>
    <scope>NUCLEOTIDE SEQUENCE [LARGE SCALE GENOMIC DNA]</scope>
</reference>
<comment type="caution">
    <text evidence="2">The sequence shown here is derived from an EMBL/GenBank/DDBJ whole genome shotgun (WGS) entry which is preliminary data.</text>
</comment>
<proteinExistence type="predicted"/>
<accession>A0AA86R688</accession>
<dbReference type="EMBL" id="CAXDID020000130">
    <property type="protein sequence ID" value="CAL6035017.1"/>
    <property type="molecule type" value="Genomic_DNA"/>
</dbReference>
<dbReference type="EMBL" id="CATOUU010001009">
    <property type="protein sequence ID" value="CAI9966694.1"/>
    <property type="molecule type" value="Genomic_DNA"/>
</dbReference>
<dbReference type="AlphaFoldDB" id="A0AA86R688"/>
<dbReference type="EMBL" id="CAXDID020000297">
    <property type="protein sequence ID" value="CAL6072709.1"/>
    <property type="molecule type" value="Genomic_DNA"/>
</dbReference>
<dbReference type="Proteomes" id="UP001642409">
    <property type="component" value="Unassembled WGS sequence"/>
</dbReference>
<organism evidence="2">
    <name type="scientific">Hexamita inflata</name>
    <dbReference type="NCBI Taxonomy" id="28002"/>
    <lineage>
        <taxon>Eukaryota</taxon>
        <taxon>Metamonada</taxon>
        <taxon>Diplomonadida</taxon>
        <taxon>Hexamitidae</taxon>
        <taxon>Hexamitinae</taxon>
        <taxon>Hexamita</taxon>
    </lineage>
</organism>
<gene>
    <name evidence="1" type="ORF">HINF_LOCUS13195</name>
    <name evidence="3" type="ORF">HINF_LOCUS35725</name>
    <name evidence="2" type="ORF">HINF_LOCUS54339</name>
    <name evidence="4" type="ORF">HINF_LOCUS55752</name>
</gene>
<evidence type="ECO:0000313" key="4">
    <source>
        <dbReference type="EMBL" id="CAL6072709.1"/>
    </source>
</evidence>
<protein>
    <submittedName>
        <fullName evidence="3">Hypothetical_protein</fullName>
    </submittedName>
</protein>
<evidence type="ECO:0000313" key="1">
    <source>
        <dbReference type="EMBL" id="CAI9925550.1"/>
    </source>
</evidence>
<reference evidence="2" key="1">
    <citation type="submission" date="2023-06" db="EMBL/GenBank/DDBJ databases">
        <authorList>
            <person name="Kurt Z."/>
        </authorList>
    </citation>
    <scope>NUCLEOTIDE SEQUENCE</scope>
</reference>
<evidence type="ECO:0000313" key="5">
    <source>
        <dbReference type="Proteomes" id="UP001642409"/>
    </source>
</evidence>